<reference evidence="2" key="1">
    <citation type="journal article" date="2019" name="bioRxiv">
        <title>The Genome of the Zebra Mussel, Dreissena polymorpha: A Resource for Invasive Species Research.</title>
        <authorList>
            <person name="McCartney M.A."/>
            <person name="Auch B."/>
            <person name="Kono T."/>
            <person name="Mallez S."/>
            <person name="Zhang Y."/>
            <person name="Obille A."/>
            <person name="Becker A."/>
            <person name="Abrahante J.E."/>
            <person name="Garbe J."/>
            <person name="Badalamenti J.P."/>
            <person name="Herman A."/>
            <person name="Mangelson H."/>
            <person name="Liachko I."/>
            <person name="Sullivan S."/>
            <person name="Sone E.D."/>
            <person name="Koren S."/>
            <person name="Silverstein K.A.T."/>
            <person name="Beckman K.B."/>
            <person name="Gohl D.M."/>
        </authorList>
    </citation>
    <scope>NUCLEOTIDE SEQUENCE</scope>
    <source>
        <strain evidence="2">Duluth1</strain>
        <tissue evidence="2">Whole animal</tissue>
    </source>
</reference>
<sequence length="163" mass="18757">MLNLTYLSTFVLEKLLTYWLSIGLYNYLKEQTDSELFILYKAIKIQVEKGPVDYITACAKYTLSEYRLFTDTDTEDPKQLVEVTVLDCDTITHLKSKMLEILYKNVGYSMRPPLHTTVLDIIGTNLLTKLHEHWKITVASRVLTRKNAPPPGSHVFQPTGIIF</sequence>
<proteinExistence type="predicted"/>
<dbReference type="InterPro" id="IPR031148">
    <property type="entry name" value="Plexin"/>
</dbReference>
<dbReference type="GO" id="GO:0030334">
    <property type="term" value="P:regulation of cell migration"/>
    <property type="evidence" value="ECO:0007669"/>
    <property type="project" value="TreeGrafter"/>
</dbReference>
<dbReference type="GO" id="GO:0097374">
    <property type="term" value="P:sensory neuron axon guidance"/>
    <property type="evidence" value="ECO:0007669"/>
    <property type="project" value="TreeGrafter"/>
</dbReference>
<organism evidence="2 3">
    <name type="scientific">Dreissena polymorpha</name>
    <name type="common">Zebra mussel</name>
    <name type="synonym">Mytilus polymorpha</name>
    <dbReference type="NCBI Taxonomy" id="45954"/>
    <lineage>
        <taxon>Eukaryota</taxon>
        <taxon>Metazoa</taxon>
        <taxon>Spiralia</taxon>
        <taxon>Lophotrochozoa</taxon>
        <taxon>Mollusca</taxon>
        <taxon>Bivalvia</taxon>
        <taxon>Autobranchia</taxon>
        <taxon>Heteroconchia</taxon>
        <taxon>Euheterodonta</taxon>
        <taxon>Imparidentia</taxon>
        <taxon>Neoheterodontei</taxon>
        <taxon>Myida</taxon>
        <taxon>Dreissenoidea</taxon>
        <taxon>Dreissenidae</taxon>
        <taxon>Dreissena</taxon>
    </lineage>
</organism>
<protein>
    <recommendedName>
        <fullName evidence="1">Plexin cytoplasmic RasGAP domain-containing protein</fullName>
    </recommendedName>
</protein>
<dbReference type="GO" id="GO:0005886">
    <property type="term" value="C:plasma membrane"/>
    <property type="evidence" value="ECO:0007669"/>
    <property type="project" value="TreeGrafter"/>
</dbReference>
<dbReference type="GO" id="GO:0007162">
    <property type="term" value="P:negative regulation of cell adhesion"/>
    <property type="evidence" value="ECO:0007669"/>
    <property type="project" value="TreeGrafter"/>
</dbReference>
<dbReference type="GO" id="GO:0008045">
    <property type="term" value="P:motor neuron axon guidance"/>
    <property type="evidence" value="ECO:0007669"/>
    <property type="project" value="TreeGrafter"/>
</dbReference>
<dbReference type="GO" id="GO:0017154">
    <property type="term" value="F:semaphorin receptor activity"/>
    <property type="evidence" value="ECO:0007669"/>
    <property type="project" value="InterPro"/>
</dbReference>
<dbReference type="Proteomes" id="UP000828390">
    <property type="component" value="Unassembled WGS sequence"/>
</dbReference>
<comment type="caution">
    <text evidence="2">The sequence shown here is derived from an EMBL/GenBank/DDBJ whole genome shotgun (WGS) entry which is preliminary data.</text>
</comment>
<name>A0A9D4LV34_DREPO</name>
<dbReference type="GO" id="GO:0050772">
    <property type="term" value="P:positive regulation of axonogenesis"/>
    <property type="evidence" value="ECO:0007669"/>
    <property type="project" value="TreeGrafter"/>
</dbReference>
<dbReference type="GO" id="GO:0008360">
    <property type="term" value="P:regulation of cell shape"/>
    <property type="evidence" value="ECO:0007669"/>
    <property type="project" value="TreeGrafter"/>
</dbReference>
<evidence type="ECO:0000313" key="2">
    <source>
        <dbReference type="EMBL" id="KAH3864364.1"/>
    </source>
</evidence>
<feature type="domain" description="Plexin cytoplasmic RasGAP" evidence="1">
    <location>
        <begin position="11"/>
        <end position="77"/>
    </location>
</feature>
<dbReference type="Pfam" id="PF08337">
    <property type="entry name" value="Plexin_cytopl"/>
    <property type="match status" value="1"/>
</dbReference>
<dbReference type="EMBL" id="JAIWYP010000002">
    <property type="protein sequence ID" value="KAH3864364.1"/>
    <property type="molecule type" value="Genomic_DNA"/>
</dbReference>
<dbReference type="GO" id="GO:0002116">
    <property type="term" value="C:semaphorin receptor complex"/>
    <property type="evidence" value="ECO:0007669"/>
    <property type="project" value="TreeGrafter"/>
</dbReference>
<evidence type="ECO:0000259" key="1">
    <source>
        <dbReference type="Pfam" id="PF08337"/>
    </source>
</evidence>
<dbReference type="Gene3D" id="1.10.506.10">
    <property type="entry name" value="GTPase Activation - p120gap, domain 1"/>
    <property type="match status" value="1"/>
</dbReference>
<dbReference type="PANTHER" id="PTHR22625:SF44">
    <property type="entry name" value="PLEXIN-B"/>
    <property type="match status" value="1"/>
</dbReference>
<dbReference type="PANTHER" id="PTHR22625">
    <property type="entry name" value="PLEXIN"/>
    <property type="match status" value="1"/>
</dbReference>
<reference evidence="2" key="2">
    <citation type="submission" date="2020-11" db="EMBL/GenBank/DDBJ databases">
        <authorList>
            <person name="McCartney M.A."/>
            <person name="Auch B."/>
            <person name="Kono T."/>
            <person name="Mallez S."/>
            <person name="Becker A."/>
            <person name="Gohl D.M."/>
            <person name="Silverstein K.A.T."/>
            <person name="Koren S."/>
            <person name="Bechman K.B."/>
            <person name="Herman A."/>
            <person name="Abrahante J.E."/>
            <person name="Garbe J."/>
        </authorList>
    </citation>
    <scope>NUCLEOTIDE SEQUENCE</scope>
    <source>
        <strain evidence="2">Duluth1</strain>
        <tissue evidence="2">Whole animal</tissue>
    </source>
</reference>
<accession>A0A9D4LV34</accession>
<dbReference type="InterPro" id="IPR008936">
    <property type="entry name" value="Rho_GTPase_activation_prot"/>
</dbReference>
<gene>
    <name evidence="2" type="ORF">DPMN_027381</name>
</gene>
<dbReference type="AlphaFoldDB" id="A0A9D4LV34"/>
<keyword evidence="3" id="KW-1185">Reference proteome</keyword>
<evidence type="ECO:0000313" key="3">
    <source>
        <dbReference type="Proteomes" id="UP000828390"/>
    </source>
</evidence>
<dbReference type="InterPro" id="IPR013548">
    <property type="entry name" value="Plexin_cytoplasmic_RasGAP_dom"/>
</dbReference>